<keyword evidence="4 6" id="KW-1133">Transmembrane helix</keyword>
<dbReference type="InterPro" id="IPR001851">
    <property type="entry name" value="ABC_transp_permease"/>
</dbReference>
<evidence type="ECO:0000256" key="5">
    <source>
        <dbReference type="ARBA" id="ARBA00023136"/>
    </source>
</evidence>
<keyword evidence="2" id="KW-1003">Cell membrane</keyword>
<feature type="transmembrane region" description="Helical" evidence="6">
    <location>
        <begin position="166"/>
        <end position="188"/>
    </location>
</feature>
<dbReference type="EMBL" id="DRKP01000096">
    <property type="protein sequence ID" value="HEB96468.1"/>
    <property type="molecule type" value="Genomic_DNA"/>
</dbReference>
<feature type="transmembrane region" description="Helical" evidence="6">
    <location>
        <begin position="297"/>
        <end position="320"/>
    </location>
</feature>
<comment type="caution">
    <text evidence="7">The sequence shown here is derived from an EMBL/GenBank/DDBJ whole genome shotgun (WGS) entry which is preliminary data.</text>
</comment>
<dbReference type="GO" id="GO:0005886">
    <property type="term" value="C:plasma membrane"/>
    <property type="evidence" value="ECO:0007669"/>
    <property type="project" value="UniProtKB-SubCell"/>
</dbReference>
<dbReference type="InterPro" id="IPR043428">
    <property type="entry name" value="LivM-like"/>
</dbReference>
<feature type="transmembrane region" description="Helical" evidence="6">
    <location>
        <begin position="371"/>
        <end position="390"/>
    </location>
</feature>
<evidence type="ECO:0000256" key="1">
    <source>
        <dbReference type="ARBA" id="ARBA00004429"/>
    </source>
</evidence>
<gene>
    <name evidence="7" type="ORF">ENI96_08560</name>
</gene>
<comment type="subcellular location">
    <subcellularLocation>
        <location evidence="1">Cell inner membrane</location>
        <topology evidence="1">Multi-pass membrane protein</topology>
    </subcellularLocation>
</comment>
<dbReference type="PANTHER" id="PTHR30482:SF20">
    <property type="entry name" value="HIGH-AFFINITY BRANCHED-CHAIN AMINO ACID TRANSPORT SYSTEM PERMEASE PROTEIN LIVM"/>
    <property type="match status" value="1"/>
</dbReference>
<evidence type="ECO:0000256" key="2">
    <source>
        <dbReference type="ARBA" id="ARBA00022475"/>
    </source>
</evidence>
<dbReference type="GO" id="GO:0015658">
    <property type="term" value="F:branched-chain amino acid transmembrane transporter activity"/>
    <property type="evidence" value="ECO:0007669"/>
    <property type="project" value="InterPro"/>
</dbReference>
<dbReference type="PANTHER" id="PTHR30482">
    <property type="entry name" value="HIGH-AFFINITY BRANCHED-CHAIN AMINO ACID TRANSPORT SYSTEM PERMEASE"/>
    <property type="match status" value="1"/>
</dbReference>
<accession>A0A831W5K8</accession>
<feature type="transmembrane region" description="Helical" evidence="6">
    <location>
        <begin position="332"/>
        <end position="359"/>
    </location>
</feature>
<feature type="transmembrane region" description="Helical" evidence="6">
    <location>
        <begin position="244"/>
        <end position="263"/>
    </location>
</feature>
<proteinExistence type="predicted"/>
<dbReference type="CDD" id="cd06581">
    <property type="entry name" value="TM_PBP1_LivM_like"/>
    <property type="match status" value="1"/>
</dbReference>
<keyword evidence="3 6" id="KW-0812">Transmembrane</keyword>
<feature type="transmembrane region" description="Helical" evidence="6">
    <location>
        <begin position="141"/>
        <end position="160"/>
    </location>
</feature>
<dbReference type="Proteomes" id="UP000886251">
    <property type="component" value="Unassembled WGS sequence"/>
</dbReference>
<feature type="transmembrane region" description="Helical" evidence="6">
    <location>
        <begin position="39"/>
        <end position="61"/>
    </location>
</feature>
<evidence type="ECO:0000256" key="3">
    <source>
        <dbReference type="ARBA" id="ARBA00022692"/>
    </source>
</evidence>
<evidence type="ECO:0000256" key="6">
    <source>
        <dbReference type="SAM" id="Phobius"/>
    </source>
</evidence>
<feature type="transmembrane region" description="Helical" evidence="6">
    <location>
        <begin position="195"/>
        <end position="213"/>
    </location>
</feature>
<reference evidence="7" key="1">
    <citation type="journal article" date="2020" name="mSystems">
        <title>Genome- and Community-Level Interaction Insights into Carbon Utilization and Element Cycling Functions of Hydrothermarchaeota in Hydrothermal Sediment.</title>
        <authorList>
            <person name="Zhou Z."/>
            <person name="Liu Y."/>
            <person name="Xu W."/>
            <person name="Pan J."/>
            <person name="Luo Z.H."/>
            <person name="Li M."/>
        </authorList>
    </citation>
    <scope>NUCLEOTIDE SEQUENCE [LARGE SCALE GENOMIC DNA]</scope>
    <source>
        <strain evidence="7">HyVt-443</strain>
    </source>
</reference>
<feature type="transmembrane region" description="Helical" evidence="6">
    <location>
        <begin position="117"/>
        <end position="136"/>
    </location>
</feature>
<evidence type="ECO:0000313" key="7">
    <source>
        <dbReference type="EMBL" id="HEB96468.1"/>
    </source>
</evidence>
<name>A0A831W5K8_9GAMM</name>
<organism evidence="7">
    <name type="scientific">Sedimenticola thiotaurini</name>
    <dbReference type="NCBI Taxonomy" id="1543721"/>
    <lineage>
        <taxon>Bacteria</taxon>
        <taxon>Pseudomonadati</taxon>
        <taxon>Pseudomonadota</taxon>
        <taxon>Gammaproteobacteria</taxon>
        <taxon>Chromatiales</taxon>
        <taxon>Sedimenticolaceae</taxon>
        <taxon>Sedimenticola</taxon>
    </lineage>
</organism>
<evidence type="ECO:0000256" key="4">
    <source>
        <dbReference type="ARBA" id="ARBA00022989"/>
    </source>
</evidence>
<dbReference type="Pfam" id="PF02653">
    <property type="entry name" value="BPD_transp_2"/>
    <property type="match status" value="1"/>
</dbReference>
<dbReference type="AlphaFoldDB" id="A0A831W5K8"/>
<feature type="transmembrane region" description="Helical" evidence="6">
    <location>
        <begin position="92"/>
        <end position="111"/>
    </location>
</feature>
<sequence length="409" mass="45551">MFSFQELKRSLGVSLWFAFLTFPIMVIRADPIERTVVWRWDNLVFVAIGSFVISLLVRAWYAQRDRRRERQSANCQPARQPLLQLVLHEPRYLYPLAGAALLFATAFPFIFSTYQTNIMITALMYVMLGLGLNIVVGLAGLLDLGYVAFYAVGAYTYALLNLHFGLGFWTVLPIGALLAAAFGVALGFPVLRLRGDYLAIVTLGFGEIIRLILENWNEFSRGPSGIANIPRPGFFGIELSLDNAILYLYYLMIAMVIITIFVVNRLQDSRIGRAWIALREDEIACQAMGIDKTKTKLTAFALGATWAGLVGVIFAAKTTFINPASFTFLESAIILCIVVLGGMGSIVGVIIAAMVLILLPEYLRALSDYRMLAFGAVLVTMMIFRPQGLIANVRRTYRFEKKPAEADHE</sequence>
<protein>
    <submittedName>
        <fullName evidence="7">Branched-chain amino acid ABC transporter permease</fullName>
    </submittedName>
</protein>
<keyword evidence="5 6" id="KW-0472">Membrane</keyword>